<feature type="compositionally biased region" description="Acidic residues" evidence="4">
    <location>
        <begin position="169"/>
        <end position="184"/>
    </location>
</feature>
<dbReference type="EMBL" id="JARAKH010000049">
    <property type="protein sequence ID" value="KAK8376300.1"/>
    <property type="molecule type" value="Genomic_DNA"/>
</dbReference>
<comment type="caution">
    <text evidence="6">The sequence shown here is derived from an EMBL/GenBank/DDBJ whole genome shotgun (WGS) entry which is preliminary data.</text>
</comment>
<comment type="subunit">
    <text evidence="3">Interacts (via cytoplasmic region) with ILK.</text>
</comment>
<feature type="compositionally biased region" description="Basic and acidic residues" evidence="4">
    <location>
        <begin position="186"/>
        <end position="198"/>
    </location>
</feature>
<feature type="domain" description="NFACT RNA-binding" evidence="5">
    <location>
        <begin position="268"/>
        <end position="332"/>
    </location>
</feature>
<reference evidence="6 7" key="1">
    <citation type="submission" date="2023-03" db="EMBL/GenBank/DDBJ databases">
        <title>High-quality genome of Scylla paramamosain provides insights in environmental adaptation.</title>
        <authorList>
            <person name="Zhang L."/>
        </authorList>
    </citation>
    <scope>NUCLEOTIDE SEQUENCE [LARGE SCALE GENOMIC DNA]</scope>
    <source>
        <strain evidence="6">LZ_2023a</strain>
        <tissue evidence="6">Muscle</tissue>
    </source>
</reference>
<proteinExistence type="inferred from homology"/>
<dbReference type="PANTHER" id="PTHR13049">
    <property type="entry name" value="DUF814-RELATED"/>
    <property type="match status" value="1"/>
</dbReference>
<evidence type="ECO:0000256" key="2">
    <source>
        <dbReference type="ARBA" id="ARBA00016700"/>
    </source>
</evidence>
<evidence type="ECO:0000256" key="1">
    <source>
        <dbReference type="ARBA" id="ARBA00008998"/>
    </source>
</evidence>
<feature type="compositionally biased region" description="Basic and acidic residues" evidence="4">
    <location>
        <begin position="78"/>
        <end position="105"/>
    </location>
</feature>
<dbReference type="Proteomes" id="UP001487740">
    <property type="component" value="Unassembled WGS sequence"/>
</dbReference>
<feature type="compositionally biased region" description="Basic residues" evidence="4">
    <location>
        <begin position="424"/>
        <end position="434"/>
    </location>
</feature>
<evidence type="ECO:0000256" key="3">
    <source>
        <dbReference type="ARBA" id="ARBA00024214"/>
    </source>
</evidence>
<dbReference type="PANTHER" id="PTHR13049:SF2">
    <property type="entry name" value="COILED-COIL DOMAIN-CONTAINING PROTEIN 25"/>
    <property type="match status" value="1"/>
</dbReference>
<evidence type="ECO:0000313" key="6">
    <source>
        <dbReference type="EMBL" id="KAK8376300.1"/>
    </source>
</evidence>
<accession>A0AAW0SLP0</accession>
<feature type="region of interest" description="Disordered" evidence="4">
    <location>
        <begin position="154"/>
        <end position="222"/>
    </location>
</feature>
<gene>
    <name evidence="6" type="ORF">O3P69_008772</name>
</gene>
<sequence>MNKTNPEKRNKTSGKAGCCAFIHAFLKLFRRKKRGRRAPSGALYQAAQEKPAMENTSLEESLPMEPVVKEHVMEEQEVEEHLMEEQEVEEHLMEEQEVEEHLMEKQEDEEHLMEEQEGKEHLTEEQEVEEHLMEEQEIEADVLGEAVVEEAVVEQPVRDKSRAAQPAVEEPDASDSDFDDDVADDSGCKESSWEECSRLARQGKASRGKANNSKMAAAPPSATACTAPELLLRPRGAVLTFCTFFHLDHGHRQARERTPPDAGHRPHPHVYLQQEPGQGVRDVPRALLHDAAQLCKANSAQGNKLANVAVLYTPGSNLRKTRHMKAGEVGFVSDREVRRIVVAKRDDAVVDRLTSTRRKVVSGKTEREKQQRARERQRQKTEAKLARRKQRREEQQEQAAHEDPLELTWGIELEQPSATCTTGRQRRRRQERRE</sequence>
<feature type="compositionally biased region" description="Basic and acidic residues" evidence="4">
    <location>
        <begin position="364"/>
        <end position="404"/>
    </location>
</feature>
<evidence type="ECO:0000259" key="5">
    <source>
        <dbReference type="Pfam" id="PF05670"/>
    </source>
</evidence>
<feature type="region of interest" description="Disordered" evidence="4">
    <location>
        <begin position="357"/>
        <end position="434"/>
    </location>
</feature>
<organism evidence="6 7">
    <name type="scientific">Scylla paramamosain</name>
    <name type="common">Mud crab</name>
    <dbReference type="NCBI Taxonomy" id="85552"/>
    <lineage>
        <taxon>Eukaryota</taxon>
        <taxon>Metazoa</taxon>
        <taxon>Ecdysozoa</taxon>
        <taxon>Arthropoda</taxon>
        <taxon>Crustacea</taxon>
        <taxon>Multicrustacea</taxon>
        <taxon>Malacostraca</taxon>
        <taxon>Eumalacostraca</taxon>
        <taxon>Eucarida</taxon>
        <taxon>Decapoda</taxon>
        <taxon>Pleocyemata</taxon>
        <taxon>Brachyura</taxon>
        <taxon>Eubrachyura</taxon>
        <taxon>Portunoidea</taxon>
        <taxon>Portunidae</taxon>
        <taxon>Portuninae</taxon>
        <taxon>Scylla</taxon>
    </lineage>
</organism>
<feature type="region of interest" description="Disordered" evidence="4">
    <location>
        <begin position="78"/>
        <end position="134"/>
    </location>
</feature>
<dbReference type="InterPro" id="IPR008532">
    <property type="entry name" value="NFACT_RNA-bd"/>
</dbReference>
<evidence type="ECO:0000313" key="7">
    <source>
        <dbReference type="Proteomes" id="UP001487740"/>
    </source>
</evidence>
<keyword evidence="7" id="KW-1185">Reference proteome</keyword>
<protein>
    <recommendedName>
        <fullName evidence="2">Coiled-coil domain-containing protein 25</fullName>
    </recommendedName>
</protein>
<evidence type="ECO:0000256" key="4">
    <source>
        <dbReference type="SAM" id="MobiDB-lite"/>
    </source>
</evidence>
<dbReference type="InterPro" id="IPR039730">
    <property type="entry name" value="Jlp2/Ccd25"/>
</dbReference>
<name>A0AAW0SLP0_SCYPA</name>
<dbReference type="Pfam" id="PF05670">
    <property type="entry name" value="NFACT-R_1"/>
    <property type="match status" value="1"/>
</dbReference>
<feature type="region of interest" description="Disordered" evidence="4">
    <location>
        <begin position="35"/>
        <end position="65"/>
    </location>
</feature>
<dbReference type="AlphaFoldDB" id="A0AAW0SLP0"/>
<feature type="compositionally biased region" description="Basic and acidic residues" evidence="4">
    <location>
        <begin position="113"/>
        <end position="134"/>
    </location>
</feature>
<comment type="similarity">
    <text evidence="1">Belongs to the CCDC25 family.</text>
</comment>